<dbReference type="Pfam" id="PF01740">
    <property type="entry name" value="STAS"/>
    <property type="match status" value="1"/>
</dbReference>
<name>A0ABW3ULM4_9BACL</name>
<comment type="caution">
    <text evidence="2">The sequence shown here is derived from an EMBL/GenBank/DDBJ whole genome shotgun (WGS) entry which is preliminary data.</text>
</comment>
<reference evidence="3" key="1">
    <citation type="journal article" date="2019" name="Int. J. Syst. Evol. Microbiol.">
        <title>The Global Catalogue of Microorganisms (GCM) 10K type strain sequencing project: providing services to taxonomists for standard genome sequencing and annotation.</title>
        <authorList>
            <consortium name="The Broad Institute Genomics Platform"/>
            <consortium name="The Broad Institute Genome Sequencing Center for Infectious Disease"/>
            <person name="Wu L."/>
            <person name="Ma J."/>
        </authorList>
    </citation>
    <scope>NUCLEOTIDE SEQUENCE [LARGE SCALE GENOMIC DNA]</scope>
    <source>
        <strain evidence="3">CCUG 53270</strain>
    </source>
</reference>
<feature type="domain" description="STAS" evidence="1">
    <location>
        <begin position="17"/>
        <end position="125"/>
    </location>
</feature>
<dbReference type="CDD" id="cd07043">
    <property type="entry name" value="STAS_anti-anti-sigma_factors"/>
    <property type="match status" value="1"/>
</dbReference>
<dbReference type="EMBL" id="JBHTLU010000013">
    <property type="protein sequence ID" value="MFD1220384.1"/>
    <property type="molecule type" value="Genomic_DNA"/>
</dbReference>
<dbReference type="Proteomes" id="UP001597180">
    <property type="component" value="Unassembled WGS sequence"/>
</dbReference>
<evidence type="ECO:0000259" key="1">
    <source>
        <dbReference type="PROSITE" id="PS50801"/>
    </source>
</evidence>
<protein>
    <submittedName>
        <fullName evidence="2">STAS domain-containing protein</fullName>
    </submittedName>
</protein>
<dbReference type="InterPro" id="IPR002645">
    <property type="entry name" value="STAS_dom"/>
</dbReference>
<evidence type="ECO:0000313" key="3">
    <source>
        <dbReference type="Proteomes" id="UP001597180"/>
    </source>
</evidence>
<dbReference type="InterPro" id="IPR036513">
    <property type="entry name" value="STAS_dom_sf"/>
</dbReference>
<evidence type="ECO:0000313" key="2">
    <source>
        <dbReference type="EMBL" id="MFD1220384.1"/>
    </source>
</evidence>
<dbReference type="Gene3D" id="3.30.750.24">
    <property type="entry name" value="STAS domain"/>
    <property type="match status" value="1"/>
</dbReference>
<gene>
    <name evidence="2" type="ORF">ACFQ4B_09650</name>
</gene>
<keyword evidence="3" id="KW-1185">Reference proteome</keyword>
<sequence length="138" mass="15288">MSSIMYDPQGSGKGIPIHYHSRPVGAYLYILLTGKLTYGYESRAKEGLRRAVRPAEGYMIDLSGLALIDSTGLGVLVHFVQTYCKDCRGVAVIVQDELMKELLAIAKLELLMPICESVQEAVQRLDEIGKVLEEGREE</sequence>
<dbReference type="SUPFAM" id="SSF52091">
    <property type="entry name" value="SpoIIaa-like"/>
    <property type="match status" value="1"/>
</dbReference>
<organism evidence="2 3">
    <name type="scientific">Paenibacillus vulneris</name>
    <dbReference type="NCBI Taxonomy" id="1133364"/>
    <lineage>
        <taxon>Bacteria</taxon>
        <taxon>Bacillati</taxon>
        <taxon>Bacillota</taxon>
        <taxon>Bacilli</taxon>
        <taxon>Bacillales</taxon>
        <taxon>Paenibacillaceae</taxon>
        <taxon>Paenibacillus</taxon>
    </lineage>
</organism>
<accession>A0ABW3ULM4</accession>
<dbReference type="RefSeq" id="WP_079914391.1">
    <property type="nucleotide sequence ID" value="NZ_BAABJG010000006.1"/>
</dbReference>
<dbReference type="PROSITE" id="PS50801">
    <property type="entry name" value="STAS"/>
    <property type="match status" value="1"/>
</dbReference>
<proteinExistence type="predicted"/>